<reference evidence="2" key="1">
    <citation type="submission" date="2025-08" db="UniProtKB">
        <authorList>
            <consortium name="RefSeq"/>
        </authorList>
    </citation>
    <scope>IDENTIFICATION</scope>
    <source>
        <strain evidence="2">Tuebingen</strain>
        <tissue evidence="2">Fibroblasts and whole tissue</tissue>
    </source>
</reference>
<proteinExistence type="predicted"/>
<organism evidence="1 2">
    <name type="scientific">Danio rerio</name>
    <name type="common">Zebrafish</name>
    <name type="synonym">Brachydanio rerio</name>
    <dbReference type="NCBI Taxonomy" id="7955"/>
    <lineage>
        <taxon>Eukaryota</taxon>
        <taxon>Metazoa</taxon>
        <taxon>Chordata</taxon>
        <taxon>Craniata</taxon>
        <taxon>Vertebrata</taxon>
        <taxon>Euteleostomi</taxon>
        <taxon>Actinopterygii</taxon>
        <taxon>Neopterygii</taxon>
        <taxon>Teleostei</taxon>
        <taxon>Ostariophysi</taxon>
        <taxon>Cypriniformes</taxon>
        <taxon>Danionidae</taxon>
        <taxon>Danioninae</taxon>
        <taxon>Danio</taxon>
    </lineage>
</organism>
<dbReference type="RefSeq" id="XP_073762119.1">
    <property type="nucleotide sequence ID" value="XM_073906018.1"/>
</dbReference>
<dbReference type="Proteomes" id="UP000000437">
    <property type="component" value="Chromosome 7"/>
</dbReference>
<evidence type="ECO:0000313" key="1">
    <source>
        <dbReference type="Proteomes" id="UP000000437"/>
    </source>
</evidence>
<gene>
    <name evidence="2" type="primary">usp47</name>
    <name evidence="2" type="synonym">zgc:165650</name>
</gene>
<protein>
    <submittedName>
        <fullName evidence="2">Ubiquitin carboxyl-terminal hydrolase 47 isoform X2</fullName>
    </submittedName>
</protein>
<name>A0AC58FX21_DANRE</name>
<evidence type="ECO:0000313" key="2">
    <source>
        <dbReference type="RefSeq" id="XP_073762119.1"/>
    </source>
</evidence>
<keyword evidence="1" id="KW-1185">Reference proteome</keyword>
<accession>A0AC58FX21</accession>
<keyword evidence="2" id="KW-0378">Hydrolase</keyword>
<sequence>MEMVPSEEKQLVPKEFLKMTSRERHGAVPSSSTSACPSGQLEQGINLGADAASAAVHNILEILNQSLGKTSTRQGQHSGQSQTVDQEMARSFPGFFKRGSKRRLPSFSRPAKLNKLWKPFVFSVFLLSKNTDMVPSSAEEVQLLQAGLGKRNVTMPDDLTHSQVSSLFSDAYPKMKSASGGWLLYKATGGQGRRRLNLVPPESEGYSGSTIRSATAGGKTMLYIVPLQDEFDLSPLPSDAQEFSQMPKAECKKCFKSMPLQILALHIKECNTAEYETLTDSEPELSNLPPDSPDLSPATEEKSTEAKCPVCLQSFPVMELELHASFCGDLDSPLNCPSPDVMEPQKEEMSCEEDVLRWIAARVDTTKEFSICVSRMNLLERGMSLWKRQKLSSPINTLKVTFLGEAGVDTGALRKEFLTEMISGIETRLFEGEDGKGKMPKYSINDLDNGLFRVAGEIFAVSLAQGGPAPRFLQEWCYNYLLSGNLENITVDNVNDMEYSPLIKLIEETSDLSKYSDQIMSCGYTGPINEQNKENIKRAIAMHAAARRTHMLQQLREGLQLYHLVDIMEKNKEVCRSLFVFEGGNDQVDSQYIVSHLDPKMSESGTLKHSKEMQILNNFQDFLMELEDGDPEDEEALCVSKVMQWLTGQAHVHLLLSERQAFKITVLFDHTCMERMPDHRICYPVVSACTQTITFPTAHSTSLNEFKENMKIAVQQGAYFYRV</sequence>